<evidence type="ECO:0000256" key="9">
    <source>
        <dbReference type="ARBA" id="ARBA00022848"/>
    </source>
</evidence>
<dbReference type="PANTHER" id="PTHR24292:SF100">
    <property type="entry name" value="CYTOCHROME P450 6A16, ISOFORM B-RELATED"/>
    <property type="match status" value="1"/>
</dbReference>
<dbReference type="AlphaFoldDB" id="A0AAV7X5I0"/>
<dbReference type="Proteomes" id="UP001075354">
    <property type="component" value="Chromosome 16"/>
</dbReference>
<dbReference type="InterPro" id="IPR036396">
    <property type="entry name" value="Cyt_P450_sf"/>
</dbReference>
<evidence type="ECO:0000256" key="11">
    <source>
        <dbReference type="ARBA" id="ARBA00023004"/>
    </source>
</evidence>
<evidence type="ECO:0000256" key="6">
    <source>
        <dbReference type="ARBA" id="ARBA00022617"/>
    </source>
</evidence>
<keyword evidence="13" id="KW-0472">Membrane</keyword>
<organism evidence="16 17">
    <name type="scientific">Megalurothrips usitatus</name>
    <name type="common">bean blossom thrips</name>
    <dbReference type="NCBI Taxonomy" id="439358"/>
    <lineage>
        <taxon>Eukaryota</taxon>
        <taxon>Metazoa</taxon>
        <taxon>Ecdysozoa</taxon>
        <taxon>Arthropoda</taxon>
        <taxon>Hexapoda</taxon>
        <taxon>Insecta</taxon>
        <taxon>Pterygota</taxon>
        <taxon>Neoptera</taxon>
        <taxon>Paraneoptera</taxon>
        <taxon>Thysanoptera</taxon>
        <taxon>Terebrantia</taxon>
        <taxon>Thripoidea</taxon>
        <taxon>Thripidae</taxon>
        <taxon>Megalurothrips</taxon>
    </lineage>
</organism>
<gene>
    <name evidence="16" type="ORF">ONE63_005045</name>
</gene>
<dbReference type="PROSITE" id="PS00086">
    <property type="entry name" value="CYTOCHROME_P450"/>
    <property type="match status" value="1"/>
</dbReference>
<dbReference type="Gene3D" id="1.10.630.10">
    <property type="entry name" value="Cytochrome P450"/>
    <property type="match status" value="1"/>
</dbReference>
<proteinExistence type="inferred from homology"/>
<comment type="caution">
    <text evidence="16">The sequence shown here is derived from an EMBL/GenBank/DDBJ whole genome shotgun (WGS) entry which is preliminary data.</text>
</comment>
<evidence type="ECO:0000256" key="1">
    <source>
        <dbReference type="ARBA" id="ARBA00001971"/>
    </source>
</evidence>
<evidence type="ECO:0000256" key="14">
    <source>
        <dbReference type="PIRSR" id="PIRSR602403-1"/>
    </source>
</evidence>
<sequence length="90" mass="10148">MHRVVTKEYTLPISTKNGKPAVLPKDMLVLIPVFSIHRDPEFYPDPDKFNPDNFTAEAKRARPSYTFMPFGEGPRICIGECYICSGLASL</sequence>
<comment type="similarity">
    <text evidence="5 15">Belongs to the cytochrome P450 family.</text>
</comment>
<keyword evidence="12 15" id="KW-0503">Monooxygenase</keyword>
<keyword evidence="9" id="KW-0492">Microsome</keyword>
<evidence type="ECO:0000256" key="4">
    <source>
        <dbReference type="ARBA" id="ARBA00004406"/>
    </source>
</evidence>
<evidence type="ECO:0000256" key="2">
    <source>
        <dbReference type="ARBA" id="ARBA00003690"/>
    </source>
</evidence>
<evidence type="ECO:0000256" key="7">
    <source>
        <dbReference type="ARBA" id="ARBA00022723"/>
    </source>
</evidence>
<dbReference type="PRINTS" id="PR00465">
    <property type="entry name" value="EP450IV"/>
</dbReference>
<dbReference type="Pfam" id="PF00067">
    <property type="entry name" value="p450"/>
    <property type="match status" value="1"/>
</dbReference>
<dbReference type="InterPro" id="IPR050476">
    <property type="entry name" value="Insect_CytP450_Detox"/>
</dbReference>
<keyword evidence="7 14" id="KW-0479">Metal-binding</keyword>
<dbReference type="GO" id="GO:0016705">
    <property type="term" value="F:oxidoreductase activity, acting on paired donors, with incorporation or reduction of molecular oxygen"/>
    <property type="evidence" value="ECO:0007669"/>
    <property type="project" value="InterPro"/>
</dbReference>
<dbReference type="GO" id="GO:0005506">
    <property type="term" value="F:iron ion binding"/>
    <property type="evidence" value="ECO:0007669"/>
    <property type="project" value="InterPro"/>
</dbReference>
<protein>
    <recommendedName>
        <fullName evidence="18">Cytochrome P450</fullName>
    </recommendedName>
</protein>
<keyword evidence="8" id="KW-0256">Endoplasmic reticulum</keyword>
<feature type="binding site" description="axial binding residue" evidence="14">
    <location>
        <position position="77"/>
    </location>
    <ligand>
        <name>heme</name>
        <dbReference type="ChEBI" id="CHEBI:30413"/>
    </ligand>
    <ligandPart>
        <name>Fe</name>
        <dbReference type="ChEBI" id="CHEBI:18248"/>
    </ligandPart>
</feature>
<keyword evidence="10 15" id="KW-0560">Oxidoreductase</keyword>
<evidence type="ECO:0000313" key="17">
    <source>
        <dbReference type="Proteomes" id="UP001075354"/>
    </source>
</evidence>
<accession>A0AAV7X5I0</accession>
<evidence type="ECO:0000256" key="15">
    <source>
        <dbReference type="RuleBase" id="RU000461"/>
    </source>
</evidence>
<evidence type="ECO:0008006" key="18">
    <source>
        <dbReference type="Google" id="ProtNLM"/>
    </source>
</evidence>
<dbReference type="InterPro" id="IPR002403">
    <property type="entry name" value="Cyt_P450_E_grp-IV"/>
</dbReference>
<evidence type="ECO:0000256" key="12">
    <source>
        <dbReference type="ARBA" id="ARBA00023033"/>
    </source>
</evidence>
<dbReference type="InterPro" id="IPR017972">
    <property type="entry name" value="Cyt_P450_CS"/>
</dbReference>
<evidence type="ECO:0000256" key="13">
    <source>
        <dbReference type="ARBA" id="ARBA00023136"/>
    </source>
</evidence>
<comment type="cofactor">
    <cofactor evidence="1 14">
        <name>heme</name>
        <dbReference type="ChEBI" id="CHEBI:30413"/>
    </cofactor>
</comment>
<evidence type="ECO:0000313" key="16">
    <source>
        <dbReference type="EMBL" id="KAJ1519792.1"/>
    </source>
</evidence>
<evidence type="ECO:0000256" key="10">
    <source>
        <dbReference type="ARBA" id="ARBA00023002"/>
    </source>
</evidence>
<dbReference type="GO" id="GO:0004497">
    <property type="term" value="F:monooxygenase activity"/>
    <property type="evidence" value="ECO:0007669"/>
    <property type="project" value="UniProtKB-KW"/>
</dbReference>
<reference evidence="16" key="1">
    <citation type="submission" date="2022-12" db="EMBL/GenBank/DDBJ databases">
        <title>Chromosome-level genome assembly of the bean flower thrips Megalurothrips usitatus.</title>
        <authorList>
            <person name="Ma L."/>
            <person name="Liu Q."/>
            <person name="Li H."/>
            <person name="Cai W."/>
        </authorList>
    </citation>
    <scope>NUCLEOTIDE SEQUENCE</scope>
    <source>
        <strain evidence="16">Cailab_2022a</strain>
    </source>
</reference>
<dbReference type="SUPFAM" id="SSF48264">
    <property type="entry name" value="Cytochrome P450"/>
    <property type="match status" value="1"/>
</dbReference>
<name>A0AAV7X5I0_9NEOP</name>
<keyword evidence="17" id="KW-1185">Reference proteome</keyword>
<dbReference type="GO" id="GO:0005789">
    <property type="term" value="C:endoplasmic reticulum membrane"/>
    <property type="evidence" value="ECO:0007669"/>
    <property type="project" value="UniProtKB-SubCell"/>
</dbReference>
<comment type="function">
    <text evidence="2">May be involved in the metabolism of insect hormones and in the breakdown of synthetic insecticides.</text>
</comment>
<keyword evidence="11 14" id="KW-0408">Iron</keyword>
<comment type="subcellular location">
    <subcellularLocation>
        <location evidence="4">Endoplasmic reticulum membrane</location>
        <topology evidence="4">Peripheral membrane protein</topology>
    </subcellularLocation>
    <subcellularLocation>
        <location evidence="3">Microsome membrane</location>
        <topology evidence="3">Peripheral membrane protein</topology>
    </subcellularLocation>
</comment>
<keyword evidence="6 14" id="KW-0349">Heme</keyword>
<dbReference type="EMBL" id="JAPTSV010000016">
    <property type="protein sequence ID" value="KAJ1519792.1"/>
    <property type="molecule type" value="Genomic_DNA"/>
</dbReference>
<evidence type="ECO:0000256" key="5">
    <source>
        <dbReference type="ARBA" id="ARBA00010617"/>
    </source>
</evidence>
<dbReference type="PANTHER" id="PTHR24292">
    <property type="entry name" value="CYTOCHROME P450"/>
    <property type="match status" value="1"/>
</dbReference>
<evidence type="ECO:0000256" key="3">
    <source>
        <dbReference type="ARBA" id="ARBA00004174"/>
    </source>
</evidence>
<evidence type="ECO:0000256" key="8">
    <source>
        <dbReference type="ARBA" id="ARBA00022824"/>
    </source>
</evidence>
<dbReference type="GO" id="GO:0020037">
    <property type="term" value="F:heme binding"/>
    <property type="evidence" value="ECO:0007669"/>
    <property type="project" value="InterPro"/>
</dbReference>
<dbReference type="InterPro" id="IPR001128">
    <property type="entry name" value="Cyt_P450"/>
</dbReference>